<dbReference type="Proteomes" id="UP001055879">
    <property type="component" value="Linkage Group LG01"/>
</dbReference>
<comment type="caution">
    <text evidence="1">The sequence shown here is derived from an EMBL/GenBank/DDBJ whole genome shotgun (WGS) entry which is preliminary data.</text>
</comment>
<proteinExistence type="predicted"/>
<name>A0ACB9FE70_ARCLA</name>
<dbReference type="EMBL" id="CM042047">
    <property type="protein sequence ID" value="KAI3769213.1"/>
    <property type="molecule type" value="Genomic_DNA"/>
</dbReference>
<reference evidence="2" key="1">
    <citation type="journal article" date="2022" name="Mol. Ecol. Resour.">
        <title>The genomes of chicory, endive, great burdock and yacon provide insights into Asteraceae palaeo-polyploidization history and plant inulin production.</title>
        <authorList>
            <person name="Fan W."/>
            <person name="Wang S."/>
            <person name="Wang H."/>
            <person name="Wang A."/>
            <person name="Jiang F."/>
            <person name="Liu H."/>
            <person name="Zhao H."/>
            <person name="Xu D."/>
            <person name="Zhang Y."/>
        </authorList>
    </citation>
    <scope>NUCLEOTIDE SEQUENCE [LARGE SCALE GENOMIC DNA]</scope>
    <source>
        <strain evidence="2">cv. Niubang</strain>
    </source>
</reference>
<accession>A0ACB9FE70</accession>
<keyword evidence="2" id="KW-1185">Reference proteome</keyword>
<organism evidence="1 2">
    <name type="scientific">Arctium lappa</name>
    <name type="common">Greater burdock</name>
    <name type="synonym">Lappa major</name>
    <dbReference type="NCBI Taxonomy" id="4217"/>
    <lineage>
        <taxon>Eukaryota</taxon>
        <taxon>Viridiplantae</taxon>
        <taxon>Streptophyta</taxon>
        <taxon>Embryophyta</taxon>
        <taxon>Tracheophyta</taxon>
        <taxon>Spermatophyta</taxon>
        <taxon>Magnoliopsida</taxon>
        <taxon>eudicotyledons</taxon>
        <taxon>Gunneridae</taxon>
        <taxon>Pentapetalae</taxon>
        <taxon>asterids</taxon>
        <taxon>campanulids</taxon>
        <taxon>Asterales</taxon>
        <taxon>Asteraceae</taxon>
        <taxon>Carduoideae</taxon>
        <taxon>Cardueae</taxon>
        <taxon>Arctiinae</taxon>
        <taxon>Arctium</taxon>
    </lineage>
</organism>
<reference evidence="1 2" key="2">
    <citation type="journal article" date="2022" name="Mol. Ecol. Resour.">
        <title>The genomes of chicory, endive, great burdock and yacon provide insights into Asteraceae paleo-polyploidization history and plant inulin production.</title>
        <authorList>
            <person name="Fan W."/>
            <person name="Wang S."/>
            <person name="Wang H."/>
            <person name="Wang A."/>
            <person name="Jiang F."/>
            <person name="Liu H."/>
            <person name="Zhao H."/>
            <person name="Xu D."/>
            <person name="Zhang Y."/>
        </authorList>
    </citation>
    <scope>NUCLEOTIDE SEQUENCE [LARGE SCALE GENOMIC DNA]</scope>
    <source>
        <strain evidence="2">cv. Niubang</strain>
    </source>
</reference>
<gene>
    <name evidence="1" type="ORF">L6452_00313</name>
</gene>
<evidence type="ECO:0000313" key="2">
    <source>
        <dbReference type="Proteomes" id="UP001055879"/>
    </source>
</evidence>
<evidence type="ECO:0000313" key="1">
    <source>
        <dbReference type="EMBL" id="KAI3769213.1"/>
    </source>
</evidence>
<protein>
    <submittedName>
        <fullName evidence="1">Uncharacterized protein</fullName>
    </submittedName>
</protein>
<sequence>MNRTQPLSVTVPSITISNRRITNRSQASTSQLCHCATVRLWLCAAVALSTLQSITGIIASTSFSGFIKLNEGGEDVFVHQSEIQSEGYRTIHDGEKVKFLVVEKNNRHQAVNATSCQNLDDADSAIGLRELF</sequence>